<keyword evidence="2" id="KW-0808">Transferase</keyword>
<dbReference type="SUPFAM" id="SSF53335">
    <property type="entry name" value="S-adenosyl-L-methionine-dependent methyltransferases"/>
    <property type="match status" value="1"/>
</dbReference>
<keyword evidence="3" id="KW-1185">Reference proteome</keyword>
<name>A0ABP3MVT3_SACER</name>
<feature type="domain" description="Methyltransferase" evidence="1">
    <location>
        <begin position="47"/>
        <end position="141"/>
    </location>
</feature>
<dbReference type="RefSeq" id="WP_009943889.1">
    <property type="nucleotide sequence ID" value="NZ_BAAAGS010000015.1"/>
</dbReference>
<dbReference type="Proteomes" id="UP001500729">
    <property type="component" value="Unassembled WGS sequence"/>
</dbReference>
<dbReference type="InterPro" id="IPR041698">
    <property type="entry name" value="Methyltransf_25"/>
</dbReference>
<organism evidence="2 3">
    <name type="scientific">Saccharopolyspora erythraea</name>
    <name type="common">Streptomyces erythraeus</name>
    <dbReference type="NCBI Taxonomy" id="1836"/>
    <lineage>
        <taxon>Bacteria</taxon>
        <taxon>Bacillati</taxon>
        <taxon>Actinomycetota</taxon>
        <taxon>Actinomycetes</taxon>
        <taxon>Pseudonocardiales</taxon>
        <taxon>Pseudonocardiaceae</taxon>
        <taxon>Saccharopolyspora</taxon>
    </lineage>
</organism>
<dbReference type="Gene3D" id="2.20.25.110">
    <property type="entry name" value="S-adenosyl-L-methionine-dependent methyltransferases"/>
    <property type="match status" value="1"/>
</dbReference>
<dbReference type="EMBL" id="BAAAGS010000015">
    <property type="protein sequence ID" value="GAA0526368.1"/>
    <property type="molecule type" value="Genomic_DNA"/>
</dbReference>
<dbReference type="InterPro" id="IPR029063">
    <property type="entry name" value="SAM-dependent_MTases_sf"/>
</dbReference>
<gene>
    <name evidence="2" type="ORF">GCM10009533_27110</name>
</gene>
<evidence type="ECO:0000313" key="3">
    <source>
        <dbReference type="Proteomes" id="UP001500729"/>
    </source>
</evidence>
<dbReference type="PANTHER" id="PTHR43591">
    <property type="entry name" value="METHYLTRANSFERASE"/>
    <property type="match status" value="1"/>
</dbReference>
<dbReference type="CDD" id="cd02440">
    <property type="entry name" value="AdoMet_MTases"/>
    <property type="match status" value="1"/>
</dbReference>
<protein>
    <submittedName>
        <fullName evidence="2">Class I SAM-dependent methyltransferase</fullName>
    </submittedName>
</protein>
<dbReference type="Pfam" id="PF13649">
    <property type="entry name" value="Methyltransf_25"/>
    <property type="match status" value="1"/>
</dbReference>
<proteinExistence type="predicted"/>
<evidence type="ECO:0000259" key="1">
    <source>
        <dbReference type="Pfam" id="PF13649"/>
    </source>
</evidence>
<dbReference type="GO" id="GO:0008168">
    <property type="term" value="F:methyltransferase activity"/>
    <property type="evidence" value="ECO:0007669"/>
    <property type="project" value="UniProtKB-KW"/>
</dbReference>
<keyword evidence="2" id="KW-0489">Methyltransferase</keyword>
<evidence type="ECO:0000313" key="2">
    <source>
        <dbReference type="EMBL" id="GAA0526368.1"/>
    </source>
</evidence>
<sequence>MTTPPFDTEDLFDEDYLHFAARPLEETSDAAAGLVERLLELRPGERVLDLACGHGRIANRLAARGLEVSGLDITPVFLDRARQDAHERGVEVDYVRGDMRELPWTGHFDAIVNWFTAFGYFDDAGNRRVLDQARQALRPGGRLLLELNNQAHVLRAFQQAIVHEADGDLLVDRHRLDPLTSRNIVERTIVRAGRVRRFHYFTRMFAFPELRDWLLAAGFDEVEGFGEDGGPLTADSRRMLVLARR</sequence>
<accession>A0ABP3MVT3</accession>
<dbReference type="Gene3D" id="3.40.50.150">
    <property type="entry name" value="Vaccinia Virus protein VP39"/>
    <property type="match status" value="1"/>
</dbReference>
<dbReference type="GO" id="GO:0032259">
    <property type="term" value="P:methylation"/>
    <property type="evidence" value="ECO:0007669"/>
    <property type="project" value="UniProtKB-KW"/>
</dbReference>
<reference evidence="3" key="1">
    <citation type="journal article" date="2019" name="Int. J. Syst. Evol. Microbiol.">
        <title>The Global Catalogue of Microorganisms (GCM) 10K type strain sequencing project: providing services to taxonomists for standard genome sequencing and annotation.</title>
        <authorList>
            <consortium name="The Broad Institute Genomics Platform"/>
            <consortium name="The Broad Institute Genome Sequencing Center for Infectious Disease"/>
            <person name="Wu L."/>
            <person name="Ma J."/>
        </authorList>
    </citation>
    <scope>NUCLEOTIDE SEQUENCE [LARGE SCALE GENOMIC DNA]</scope>
    <source>
        <strain evidence="3">JCM 10303</strain>
    </source>
</reference>
<comment type="caution">
    <text evidence="2">The sequence shown here is derived from an EMBL/GenBank/DDBJ whole genome shotgun (WGS) entry which is preliminary data.</text>
</comment>